<keyword evidence="3" id="KW-1185">Reference proteome</keyword>
<evidence type="ECO:0008006" key="4">
    <source>
        <dbReference type="Google" id="ProtNLM"/>
    </source>
</evidence>
<feature type="region of interest" description="Disordered" evidence="1">
    <location>
        <begin position="1"/>
        <end position="25"/>
    </location>
</feature>
<feature type="compositionally biased region" description="Basic and acidic residues" evidence="1">
    <location>
        <begin position="1"/>
        <end position="14"/>
    </location>
</feature>
<feature type="compositionally biased region" description="Acidic residues" evidence="1">
    <location>
        <begin position="15"/>
        <end position="25"/>
    </location>
</feature>
<dbReference type="InParanoid" id="A2DMR1"/>
<dbReference type="Proteomes" id="UP000001542">
    <property type="component" value="Unassembled WGS sequence"/>
</dbReference>
<dbReference type="InterPro" id="IPR016024">
    <property type="entry name" value="ARM-type_fold"/>
</dbReference>
<dbReference type="RefSeq" id="XP_001579268.1">
    <property type="nucleotide sequence ID" value="XM_001579218.1"/>
</dbReference>
<proteinExistence type="predicted"/>
<dbReference type="AlphaFoldDB" id="A2DMR1"/>
<reference evidence="2" key="1">
    <citation type="submission" date="2006-10" db="EMBL/GenBank/DDBJ databases">
        <authorList>
            <person name="Amadeo P."/>
            <person name="Zhao Q."/>
            <person name="Wortman J."/>
            <person name="Fraser-Liggett C."/>
            <person name="Carlton J."/>
        </authorList>
    </citation>
    <scope>NUCLEOTIDE SEQUENCE</scope>
    <source>
        <strain evidence="2">G3</strain>
    </source>
</reference>
<name>A2DMR1_TRIV3</name>
<dbReference type="EMBL" id="DS113220">
    <property type="protein sequence ID" value="EAY18282.1"/>
    <property type="molecule type" value="Genomic_DNA"/>
</dbReference>
<protein>
    <recommendedName>
        <fullName evidence="4">Protein HGH1 N-terminal domain-containing protein</fullName>
    </recommendedName>
</protein>
<gene>
    <name evidence="2" type="ORF">TVAG_253940</name>
</gene>
<sequence length="434" mass="50545">MEYKDDLEKTKQDPSEEEINPEDNNFDCTELENTLSDFINCGDTEVQDNSIKTIEYYSQYPPAADLLVREPFQDHQIIPFLFEILMNDIRENLVLPILNIFSNCIRSTTISQFFYYQDLIGLFDKIMNAPSRNYKQYLKEYLVSNNSIFCAFLSILRNLSQHKFPPEIENGLFWVKFINIILVSIESDVSDFMIDAIEISINIIPQSKDVRMTLVYNDFVQLCFSKFLHFDKSFRIILKCLGICVQYMPDKVFDNLPETWTDDIKELLLQIDQDSQIEILKFIYEVSRTPSGSSLLQSRGYLVFLTEMSENATFKVRKYSLKIILEILGYQPELETFIIEKGSLEFLLPFFEVEEDEINDMILSSLSGIIYSAKVVDGQSNPLFEAFMSCDEILDYIQEISIRDEENQNYPNLIESAQLIMSEMDANIQAIEHS</sequence>
<dbReference type="VEuPathDB" id="TrichDB:TVAGG3_0059550"/>
<accession>A2DMR1</accession>
<dbReference type="InterPro" id="IPR011989">
    <property type="entry name" value="ARM-like"/>
</dbReference>
<organism evidence="2 3">
    <name type="scientific">Trichomonas vaginalis (strain ATCC PRA-98 / G3)</name>
    <dbReference type="NCBI Taxonomy" id="412133"/>
    <lineage>
        <taxon>Eukaryota</taxon>
        <taxon>Metamonada</taxon>
        <taxon>Parabasalia</taxon>
        <taxon>Trichomonadida</taxon>
        <taxon>Trichomonadidae</taxon>
        <taxon>Trichomonas</taxon>
    </lineage>
</organism>
<evidence type="ECO:0000256" key="1">
    <source>
        <dbReference type="SAM" id="MobiDB-lite"/>
    </source>
</evidence>
<dbReference type="SMR" id="A2DMR1"/>
<evidence type="ECO:0000313" key="3">
    <source>
        <dbReference type="Proteomes" id="UP000001542"/>
    </source>
</evidence>
<dbReference type="Gene3D" id="1.25.10.10">
    <property type="entry name" value="Leucine-rich Repeat Variant"/>
    <property type="match status" value="1"/>
</dbReference>
<reference evidence="2" key="2">
    <citation type="journal article" date="2007" name="Science">
        <title>Draft genome sequence of the sexually transmitted pathogen Trichomonas vaginalis.</title>
        <authorList>
            <person name="Carlton J.M."/>
            <person name="Hirt R.P."/>
            <person name="Silva J.C."/>
            <person name="Delcher A.L."/>
            <person name="Schatz M."/>
            <person name="Zhao Q."/>
            <person name="Wortman J.R."/>
            <person name="Bidwell S.L."/>
            <person name="Alsmark U.C.M."/>
            <person name="Besteiro S."/>
            <person name="Sicheritz-Ponten T."/>
            <person name="Noel C.J."/>
            <person name="Dacks J.B."/>
            <person name="Foster P.G."/>
            <person name="Simillion C."/>
            <person name="Van de Peer Y."/>
            <person name="Miranda-Saavedra D."/>
            <person name="Barton G.J."/>
            <person name="Westrop G.D."/>
            <person name="Mueller S."/>
            <person name="Dessi D."/>
            <person name="Fiori P.L."/>
            <person name="Ren Q."/>
            <person name="Paulsen I."/>
            <person name="Zhang H."/>
            <person name="Bastida-Corcuera F.D."/>
            <person name="Simoes-Barbosa A."/>
            <person name="Brown M.T."/>
            <person name="Hayes R.D."/>
            <person name="Mukherjee M."/>
            <person name="Okumura C.Y."/>
            <person name="Schneider R."/>
            <person name="Smith A.J."/>
            <person name="Vanacova S."/>
            <person name="Villalvazo M."/>
            <person name="Haas B.J."/>
            <person name="Pertea M."/>
            <person name="Feldblyum T.V."/>
            <person name="Utterback T.R."/>
            <person name="Shu C.L."/>
            <person name="Osoegawa K."/>
            <person name="de Jong P.J."/>
            <person name="Hrdy I."/>
            <person name="Horvathova L."/>
            <person name="Zubacova Z."/>
            <person name="Dolezal P."/>
            <person name="Malik S.B."/>
            <person name="Logsdon J.M. Jr."/>
            <person name="Henze K."/>
            <person name="Gupta A."/>
            <person name="Wang C.C."/>
            <person name="Dunne R.L."/>
            <person name="Upcroft J.A."/>
            <person name="Upcroft P."/>
            <person name="White O."/>
            <person name="Salzberg S.L."/>
            <person name="Tang P."/>
            <person name="Chiu C.-H."/>
            <person name="Lee Y.-S."/>
            <person name="Embley T.M."/>
            <person name="Coombs G.H."/>
            <person name="Mottram J.C."/>
            <person name="Tachezy J."/>
            <person name="Fraser-Liggett C.M."/>
            <person name="Johnson P.J."/>
        </authorList>
    </citation>
    <scope>NUCLEOTIDE SEQUENCE [LARGE SCALE GENOMIC DNA]</scope>
    <source>
        <strain evidence="2">G3</strain>
    </source>
</reference>
<dbReference type="KEGG" id="tva:5463788"/>
<dbReference type="VEuPathDB" id="TrichDB:TVAG_253940"/>
<evidence type="ECO:0000313" key="2">
    <source>
        <dbReference type="EMBL" id="EAY18282.1"/>
    </source>
</evidence>
<dbReference type="SUPFAM" id="SSF48371">
    <property type="entry name" value="ARM repeat"/>
    <property type="match status" value="1"/>
</dbReference>